<dbReference type="PRINTS" id="PR00420">
    <property type="entry name" value="RNGMNOXGNASE"/>
</dbReference>
<dbReference type="InterPro" id="IPR002938">
    <property type="entry name" value="FAD-bd"/>
</dbReference>
<protein>
    <submittedName>
        <fullName evidence="2">FAD-dependent monooxygenase</fullName>
    </submittedName>
</protein>
<proteinExistence type="predicted"/>
<dbReference type="PANTHER" id="PTHR46865">
    <property type="entry name" value="OXIDOREDUCTASE-RELATED"/>
    <property type="match status" value="1"/>
</dbReference>
<name>A0ABP9GGF1_9ACTN</name>
<comment type="caution">
    <text evidence="2">The sequence shown here is derived from an EMBL/GenBank/DDBJ whole genome shotgun (WGS) entry which is preliminary data.</text>
</comment>
<dbReference type="RefSeq" id="WP_345556675.1">
    <property type="nucleotide sequence ID" value="NZ_BAABIK010000012.1"/>
</dbReference>
<dbReference type="InterPro" id="IPR051704">
    <property type="entry name" value="FAD_aromatic-hydroxylase"/>
</dbReference>
<dbReference type="GO" id="GO:0004497">
    <property type="term" value="F:monooxygenase activity"/>
    <property type="evidence" value="ECO:0007669"/>
    <property type="project" value="UniProtKB-KW"/>
</dbReference>
<evidence type="ECO:0000259" key="1">
    <source>
        <dbReference type="Pfam" id="PF01494"/>
    </source>
</evidence>
<keyword evidence="2" id="KW-0560">Oxidoreductase</keyword>
<dbReference type="InterPro" id="IPR036188">
    <property type="entry name" value="FAD/NAD-bd_sf"/>
</dbReference>
<dbReference type="EMBL" id="BAABIK010000012">
    <property type="protein sequence ID" value="GAA4941539.1"/>
    <property type="molecule type" value="Genomic_DNA"/>
</dbReference>
<keyword evidence="3" id="KW-1185">Reference proteome</keyword>
<dbReference type="Proteomes" id="UP001499993">
    <property type="component" value="Unassembled WGS sequence"/>
</dbReference>
<organism evidence="2 3">
    <name type="scientific">Streptomonospora halophila</name>
    <dbReference type="NCBI Taxonomy" id="427369"/>
    <lineage>
        <taxon>Bacteria</taxon>
        <taxon>Bacillati</taxon>
        <taxon>Actinomycetota</taxon>
        <taxon>Actinomycetes</taxon>
        <taxon>Streptosporangiales</taxon>
        <taxon>Nocardiopsidaceae</taxon>
        <taxon>Streptomonospora</taxon>
    </lineage>
</organism>
<reference evidence="3" key="1">
    <citation type="journal article" date="2019" name="Int. J. Syst. Evol. Microbiol.">
        <title>The Global Catalogue of Microorganisms (GCM) 10K type strain sequencing project: providing services to taxonomists for standard genome sequencing and annotation.</title>
        <authorList>
            <consortium name="The Broad Institute Genomics Platform"/>
            <consortium name="The Broad Institute Genome Sequencing Center for Infectious Disease"/>
            <person name="Wu L."/>
            <person name="Ma J."/>
        </authorList>
    </citation>
    <scope>NUCLEOTIDE SEQUENCE [LARGE SCALE GENOMIC DNA]</scope>
    <source>
        <strain evidence="3">JCM 18123</strain>
    </source>
</reference>
<sequence length="397" mass="43720">MRIVVCGAGIAGLALAQRLDTLGFEVVVLEKASGPRPQGYMIDFFGPGYEAAEAVGVLPRLRELSHRVDEARYVDARGRNRGGLDYDRFARAVGGRLLSIMRPDLEQGLREQLSDRVDLRYSTSIADLDNRDDGVRLRLTDGSELEAALLVGADGIHSQVRRDVFGEEERFIRYLGFHTAAYVFSDPGLRDEIGDAFRLTDSVGRMMGFYALRGDRVAAFAVHRTPDPALPEDFRATLREVYGSLGWVVPRALEACPPSDEIYYDQVAQISMSPWSRGRVVLLGDSCQAVSLLAGMGASLAVAGAHVLAEHLVREDTVEAALRSYEEGWRPVVEEKQQVGRRGARVFLPDTRWALWGRRIALRMSRIPGVDRYIAASLTGKPVPLPEPSAPSGARRG</sequence>
<evidence type="ECO:0000313" key="3">
    <source>
        <dbReference type="Proteomes" id="UP001499993"/>
    </source>
</evidence>
<dbReference type="PANTHER" id="PTHR46865:SF8">
    <property type="entry name" value="POSSIBLE OXIDOREDUCTASE"/>
    <property type="match status" value="1"/>
</dbReference>
<gene>
    <name evidence="2" type="ORF">GCM10023224_24430</name>
</gene>
<feature type="domain" description="FAD-binding" evidence="1">
    <location>
        <begin position="3"/>
        <end position="335"/>
    </location>
</feature>
<keyword evidence="2" id="KW-0503">Monooxygenase</keyword>
<dbReference type="Gene3D" id="3.30.9.10">
    <property type="entry name" value="D-Amino Acid Oxidase, subunit A, domain 2"/>
    <property type="match status" value="1"/>
</dbReference>
<dbReference type="Pfam" id="PF01494">
    <property type="entry name" value="FAD_binding_3"/>
    <property type="match status" value="1"/>
</dbReference>
<dbReference type="Gene3D" id="3.50.50.60">
    <property type="entry name" value="FAD/NAD(P)-binding domain"/>
    <property type="match status" value="1"/>
</dbReference>
<evidence type="ECO:0000313" key="2">
    <source>
        <dbReference type="EMBL" id="GAA4941539.1"/>
    </source>
</evidence>
<dbReference type="SUPFAM" id="SSF51905">
    <property type="entry name" value="FAD/NAD(P)-binding domain"/>
    <property type="match status" value="1"/>
</dbReference>
<accession>A0ABP9GGF1</accession>